<dbReference type="EMBL" id="PEUX01000061">
    <property type="protein sequence ID" value="PIV10041.1"/>
    <property type="molecule type" value="Genomic_DNA"/>
</dbReference>
<dbReference type="GO" id="GO:0016149">
    <property type="term" value="F:translation release factor activity, codon specific"/>
    <property type="evidence" value="ECO:0007669"/>
    <property type="project" value="InterPro"/>
</dbReference>
<evidence type="ECO:0000256" key="2">
    <source>
        <dbReference type="ARBA" id="ARBA00022481"/>
    </source>
</evidence>
<dbReference type="NCBIfam" id="TIGR00020">
    <property type="entry name" value="prfB"/>
    <property type="match status" value="1"/>
</dbReference>
<evidence type="ECO:0000256" key="3">
    <source>
        <dbReference type="ARBA" id="ARBA00022917"/>
    </source>
</evidence>
<keyword evidence="2" id="KW-0488">Methylation</keyword>
<dbReference type="AlphaFoldDB" id="A0A2M7BTY9"/>
<comment type="caution">
    <text evidence="6">The sequence shown here is derived from an EMBL/GenBank/DDBJ whole genome shotgun (WGS) entry which is preliminary data.</text>
</comment>
<dbReference type="GO" id="GO:0005737">
    <property type="term" value="C:cytoplasm"/>
    <property type="evidence" value="ECO:0007669"/>
    <property type="project" value="InterPro"/>
</dbReference>
<dbReference type="InterPro" id="IPR005139">
    <property type="entry name" value="PCRF"/>
</dbReference>
<comment type="similarity">
    <text evidence="1">Belongs to the prokaryotic/mitochondrial release factor family.</text>
</comment>
<accession>A0A2M7BTY9</accession>
<dbReference type="PANTHER" id="PTHR43116:SF3">
    <property type="entry name" value="CLASS I PEPTIDE CHAIN RELEASE FACTOR"/>
    <property type="match status" value="1"/>
</dbReference>
<dbReference type="Pfam" id="PF00472">
    <property type="entry name" value="RF-1"/>
    <property type="match status" value="1"/>
</dbReference>
<dbReference type="Pfam" id="PF03462">
    <property type="entry name" value="PCRF"/>
    <property type="match status" value="1"/>
</dbReference>
<dbReference type="SMART" id="SM00937">
    <property type="entry name" value="PCRF"/>
    <property type="match status" value="1"/>
</dbReference>
<dbReference type="SUPFAM" id="SSF75620">
    <property type="entry name" value="Release factor"/>
    <property type="match status" value="1"/>
</dbReference>
<dbReference type="Proteomes" id="UP000229894">
    <property type="component" value="Unassembled WGS sequence"/>
</dbReference>
<evidence type="ECO:0000256" key="1">
    <source>
        <dbReference type="ARBA" id="ARBA00010835"/>
    </source>
</evidence>
<organism evidence="6 7">
    <name type="scientific">Candidatus Portnoybacteria bacterium CG03_land_8_20_14_0_80_41_10</name>
    <dbReference type="NCBI Taxonomy" id="1974808"/>
    <lineage>
        <taxon>Bacteria</taxon>
        <taxon>Candidatus Portnoyibacteriota</taxon>
    </lineage>
</organism>
<dbReference type="InterPro" id="IPR004374">
    <property type="entry name" value="PrfB"/>
</dbReference>
<dbReference type="FunFam" id="3.30.160.20:FF:000004">
    <property type="entry name" value="Peptide chain release factor 1"/>
    <property type="match status" value="1"/>
</dbReference>
<name>A0A2M7BTY9_9BACT</name>
<evidence type="ECO:0000259" key="5">
    <source>
        <dbReference type="PROSITE" id="PS00745"/>
    </source>
</evidence>
<dbReference type="PANTHER" id="PTHR43116">
    <property type="entry name" value="PEPTIDE CHAIN RELEASE FACTOR 2"/>
    <property type="match status" value="1"/>
</dbReference>
<protein>
    <recommendedName>
        <fullName evidence="4">Peptide chain release factor 2</fullName>
    </recommendedName>
</protein>
<dbReference type="PROSITE" id="PS00745">
    <property type="entry name" value="RF_PROK_I"/>
    <property type="match status" value="1"/>
</dbReference>
<dbReference type="Gene3D" id="3.30.70.1660">
    <property type="match status" value="1"/>
</dbReference>
<evidence type="ECO:0000313" key="6">
    <source>
        <dbReference type="EMBL" id="PIV10041.1"/>
    </source>
</evidence>
<proteinExistence type="inferred from homology"/>
<dbReference type="InterPro" id="IPR045853">
    <property type="entry name" value="Pep_chain_release_fac_I_sf"/>
</dbReference>
<feature type="domain" description="Prokaryotic-type class I peptide chain release factors" evidence="5">
    <location>
        <begin position="134"/>
        <end position="150"/>
    </location>
</feature>
<dbReference type="InterPro" id="IPR000352">
    <property type="entry name" value="Pep_chain_release_fac_I"/>
</dbReference>
<reference evidence="7" key="1">
    <citation type="submission" date="2017-09" db="EMBL/GenBank/DDBJ databases">
        <title>Depth-based differentiation of microbial function through sediment-hosted aquifers and enrichment of novel symbionts in the deep terrestrial subsurface.</title>
        <authorList>
            <person name="Probst A.J."/>
            <person name="Ladd B."/>
            <person name="Jarett J.K."/>
            <person name="Geller-Mcgrath D.E."/>
            <person name="Sieber C.M.K."/>
            <person name="Emerson J.B."/>
            <person name="Anantharaman K."/>
            <person name="Thomas B.C."/>
            <person name="Malmstrom R."/>
            <person name="Stieglmeier M."/>
            <person name="Klingl A."/>
            <person name="Woyke T."/>
            <person name="Ryan C.M."/>
            <person name="Banfield J.F."/>
        </authorList>
    </citation>
    <scope>NUCLEOTIDE SEQUENCE [LARGE SCALE GENOMIC DNA]</scope>
</reference>
<sequence length="260" mass="29564">MKDLTEKLKGKYDRRNAILSIYAGAGGVDAQDWAEMLLRMYLKCCQNQKWPAQVLQIKEGKEAGLKNVTLLVEKNYAYGYLKGEGGVHRLVRLSPFNADHLRQTSFALVEILPELTEIKEINIRPEDLKIDTYRASGPGGQYVNKTESAIRITHLPTGLVAACQSERLQGENKKKAMKLLYSKLHQHLLKNKEKEKKELKDQSLAIEWGSQIRSYVLHPYKMVKDHRTGVKSSEPEKVLDGKLDKFIEGFIQAEKGLSLK</sequence>
<dbReference type="Gene3D" id="3.30.160.20">
    <property type="match status" value="1"/>
</dbReference>
<evidence type="ECO:0000256" key="4">
    <source>
        <dbReference type="NCBIfam" id="TIGR00020"/>
    </source>
</evidence>
<evidence type="ECO:0000313" key="7">
    <source>
        <dbReference type="Proteomes" id="UP000229894"/>
    </source>
</evidence>
<keyword evidence="3" id="KW-0648">Protein biosynthesis</keyword>
<gene>
    <name evidence="6" type="ORF">COS49_02675</name>
</gene>